<dbReference type="InterPro" id="IPR043135">
    <property type="entry name" value="Fur_C"/>
</dbReference>
<keyword evidence="2 9" id="KW-0678">Repressor</keyword>
<dbReference type="InterPro" id="IPR002481">
    <property type="entry name" value="FUR"/>
</dbReference>
<comment type="subunit">
    <text evidence="9">Homodimer.</text>
</comment>
<feature type="binding site" evidence="7">
    <location>
        <position position="109"/>
    </location>
    <ligand>
        <name>Zn(2+)</name>
        <dbReference type="ChEBI" id="CHEBI:29105"/>
    </ligand>
</feature>
<dbReference type="GO" id="GO:0045892">
    <property type="term" value="P:negative regulation of DNA-templated transcription"/>
    <property type="evidence" value="ECO:0007669"/>
    <property type="project" value="TreeGrafter"/>
</dbReference>
<comment type="similarity">
    <text evidence="1 9">Belongs to the Fur family.</text>
</comment>
<dbReference type="PATRIC" id="fig|1543721.4.peg.2258"/>
<dbReference type="Pfam" id="PF01475">
    <property type="entry name" value="FUR"/>
    <property type="match status" value="1"/>
</dbReference>
<comment type="cofactor">
    <cofactor evidence="8">
        <name>Mn(2+)</name>
        <dbReference type="ChEBI" id="CHEBI:29035"/>
    </cofactor>
    <cofactor evidence="8">
        <name>Fe(2+)</name>
        <dbReference type="ChEBI" id="CHEBI:29033"/>
    </cofactor>
    <text evidence="8">Binds 1 Mn(2+) or Fe(2+) ion per subunit.</text>
</comment>
<dbReference type="SUPFAM" id="SSF46785">
    <property type="entry name" value="Winged helix' DNA-binding domain"/>
    <property type="match status" value="1"/>
</dbReference>
<dbReference type="KEGG" id="seds:AAY24_10895"/>
<evidence type="ECO:0000256" key="5">
    <source>
        <dbReference type="ARBA" id="ARBA00023125"/>
    </source>
</evidence>
<evidence type="ECO:0000256" key="1">
    <source>
        <dbReference type="ARBA" id="ARBA00007957"/>
    </source>
</evidence>
<comment type="cofactor">
    <cofactor evidence="7">
        <name>Zn(2+)</name>
        <dbReference type="ChEBI" id="CHEBI:29105"/>
    </cofactor>
    <text evidence="7">Binds 1 zinc ion per subunit.</text>
</comment>
<feature type="binding site" evidence="7">
    <location>
        <position position="106"/>
    </location>
    <ligand>
        <name>Zn(2+)</name>
        <dbReference type="ChEBI" id="CHEBI:29105"/>
    </ligand>
</feature>
<evidence type="ECO:0000256" key="6">
    <source>
        <dbReference type="ARBA" id="ARBA00023163"/>
    </source>
</evidence>
<dbReference type="GO" id="GO:0003700">
    <property type="term" value="F:DNA-binding transcription factor activity"/>
    <property type="evidence" value="ECO:0007669"/>
    <property type="project" value="UniProtKB-UniRule"/>
</dbReference>
<evidence type="ECO:0000256" key="7">
    <source>
        <dbReference type="PIRSR" id="PIRSR602481-1"/>
    </source>
</evidence>
<keyword evidence="6 9" id="KW-0804">Transcription</keyword>
<dbReference type="PANTHER" id="PTHR33202">
    <property type="entry name" value="ZINC UPTAKE REGULATION PROTEIN"/>
    <property type="match status" value="1"/>
</dbReference>
<evidence type="ECO:0000256" key="8">
    <source>
        <dbReference type="PIRSR" id="PIRSR602481-2"/>
    </source>
</evidence>
<dbReference type="GO" id="GO:1900376">
    <property type="term" value="P:regulation of secondary metabolite biosynthetic process"/>
    <property type="evidence" value="ECO:0007669"/>
    <property type="project" value="TreeGrafter"/>
</dbReference>
<keyword evidence="7 9" id="KW-0479">Metal-binding</keyword>
<dbReference type="GO" id="GO:0005829">
    <property type="term" value="C:cytosol"/>
    <property type="evidence" value="ECO:0007669"/>
    <property type="project" value="TreeGrafter"/>
</dbReference>
<keyword evidence="11" id="KW-1185">Reference proteome</keyword>
<name>A0A0F7JYH1_9GAMM</name>
<keyword evidence="9" id="KW-0963">Cytoplasm</keyword>
<keyword evidence="3 7" id="KW-0862">Zinc</keyword>
<evidence type="ECO:0000313" key="10">
    <source>
        <dbReference type="EMBL" id="AKH20772.1"/>
    </source>
</evidence>
<dbReference type="AlphaFoldDB" id="A0A0F7JYH1"/>
<dbReference type="OrthoDB" id="9801127at2"/>
<evidence type="ECO:0000313" key="11">
    <source>
        <dbReference type="Proteomes" id="UP000034410"/>
    </source>
</evidence>
<dbReference type="CDD" id="cd07153">
    <property type="entry name" value="Fur_like"/>
    <property type="match status" value="1"/>
</dbReference>
<dbReference type="PANTHER" id="PTHR33202:SF6">
    <property type="entry name" value="ZINC UPTAKE REGULATION PROTEIN"/>
    <property type="match status" value="1"/>
</dbReference>
<dbReference type="InterPro" id="IPR036390">
    <property type="entry name" value="WH_DNA-bd_sf"/>
</dbReference>
<evidence type="ECO:0000256" key="3">
    <source>
        <dbReference type="ARBA" id="ARBA00022833"/>
    </source>
</evidence>
<dbReference type="EMBL" id="CP011412">
    <property type="protein sequence ID" value="AKH20772.1"/>
    <property type="molecule type" value="Genomic_DNA"/>
</dbReference>
<comment type="subcellular location">
    <subcellularLocation>
        <location evidence="9">Cytoplasm</location>
    </subcellularLocation>
</comment>
<protein>
    <recommendedName>
        <fullName evidence="9">Ferric uptake regulation protein</fullName>
    </recommendedName>
</protein>
<dbReference type="GO" id="GO:0000976">
    <property type="term" value="F:transcription cis-regulatory region binding"/>
    <property type="evidence" value="ECO:0007669"/>
    <property type="project" value="TreeGrafter"/>
</dbReference>
<proteinExistence type="inferred from homology"/>
<dbReference type="Gene3D" id="1.10.10.10">
    <property type="entry name" value="Winged helix-like DNA-binding domain superfamily/Winged helix DNA-binding domain"/>
    <property type="match status" value="1"/>
</dbReference>
<evidence type="ECO:0000256" key="2">
    <source>
        <dbReference type="ARBA" id="ARBA00022491"/>
    </source>
</evidence>
<sequence length="155" mass="17112">MKADSCSTDCGKILRVAEQLCEGRGARLTPQRRQVLEILCTSGEPLGAYDILELLKSGVPTAKPPTVYRALEFLLEHGLVHRIESLNAYVGCVHLDHPHSSQFLICRDCGEVRELESRSVERTLGSAVKECGFKADSRVIEVTGRCQRCSQRGQA</sequence>
<dbReference type="InterPro" id="IPR036388">
    <property type="entry name" value="WH-like_DNA-bd_sf"/>
</dbReference>
<keyword evidence="4 9" id="KW-0805">Transcription regulation</keyword>
<dbReference type="Gene3D" id="3.30.1490.190">
    <property type="match status" value="1"/>
</dbReference>
<keyword evidence="8 9" id="KW-0408">Iron</keyword>
<feature type="binding site" evidence="8">
    <location>
        <position position="121"/>
    </location>
    <ligand>
        <name>Fe cation</name>
        <dbReference type="ChEBI" id="CHEBI:24875"/>
    </ligand>
</feature>
<dbReference type="GO" id="GO:0008270">
    <property type="term" value="F:zinc ion binding"/>
    <property type="evidence" value="ECO:0007669"/>
    <property type="project" value="TreeGrafter"/>
</dbReference>
<evidence type="ECO:0000256" key="9">
    <source>
        <dbReference type="RuleBase" id="RU364037"/>
    </source>
</evidence>
<organism evidence="10 11">
    <name type="scientific">Sedimenticola thiotaurini</name>
    <dbReference type="NCBI Taxonomy" id="1543721"/>
    <lineage>
        <taxon>Bacteria</taxon>
        <taxon>Pseudomonadati</taxon>
        <taxon>Pseudomonadota</taxon>
        <taxon>Gammaproteobacteria</taxon>
        <taxon>Chromatiales</taxon>
        <taxon>Sedimenticolaceae</taxon>
        <taxon>Sedimenticola</taxon>
    </lineage>
</organism>
<accession>A0A0F7JYH1</accession>
<evidence type="ECO:0000256" key="4">
    <source>
        <dbReference type="ARBA" id="ARBA00023015"/>
    </source>
</evidence>
<keyword evidence="5 9" id="KW-0238">DNA-binding</keyword>
<dbReference type="RefSeq" id="WP_046859702.1">
    <property type="nucleotide sequence ID" value="NZ_CP011412.1"/>
</dbReference>
<reference evidence="10 11" key="1">
    <citation type="journal article" date="2015" name="Genome Announc.">
        <title>Complete Genome Sequence of Sedimenticola thiotaurini Strain SIP-G1, a Polyphosphate- and Polyhydroxyalkanoate-Accumulating Sulfur-Oxidizing Gammaproteobacterium Isolated from Salt Marsh Sediments.</title>
        <authorList>
            <person name="Flood B.E."/>
            <person name="Jones D.S."/>
            <person name="Bailey J.V."/>
        </authorList>
    </citation>
    <scope>NUCLEOTIDE SEQUENCE [LARGE SCALE GENOMIC DNA]</scope>
    <source>
        <strain evidence="10 11">SIP-G1</strain>
    </source>
</reference>
<feature type="binding site" evidence="7">
    <location>
        <position position="149"/>
    </location>
    <ligand>
        <name>Zn(2+)</name>
        <dbReference type="ChEBI" id="CHEBI:29105"/>
    </ligand>
</feature>
<dbReference type="Proteomes" id="UP000034410">
    <property type="component" value="Chromosome"/>
</dbReference>
<gene>
    <name evidence="9" type="primary">fur</name>
    <name evidence="10" type="ORF">AAY24_10895</name>
</gene>
<feature type="binding site" evidence="7">
    <location>
        <position position="146"/>
    </location>
    <ligand>
        <name>Zn(2+)</name>
        <dbReference type="ChEBI" id="CHEBI:29105"/>
    </ligand>
</feature>